<dbReference type="PROSITE" id="PS51257">
    <property type="entry name" value="PROKAR_LIPOPROTEIN"/>
    <property type="match status" value="1"/>
</dbReference>
<dbReference type="PANTHER" id="PTHR43941">
    <property type="entry name" value="STRUCTURAL MAINTENANCE OF CHROMOSOMES PROTEIN 2"/>
    <property type="match status" value="1"/>
</dbReference>
<evidence type="ECO:0000313" key="4">
    <source>
        <dbReference type="EMBL" id="MDY5133379.1"/>
    </source>
</evidence>
<dbReference type="Gene3D" id="3.40.33.10">
    <property type="entry name" value="CAP"/>
    <property type="match status" value="1"/>
</dbReference>
<feature type="chain" id="PRO_5046671354" description="SCP domain-containing protein" evidence="3">
    <location>
        <begin position="26"/>
        <end position="1022"/>
    </location>
</feature>
<organism evidence="4 5">
    <name type="scientific">Actinotignum urinale</name>
    <dbReference type="NCBI Taxonomy" id="190146"/>
    <lineage>
        <taxon>Bacteria</taxon>
        <taxon>Bacillati</taxon>
        <taxon>Actinomycetota</taxon>
        <taxon>Actinomycetes</taxon>
        <taxon>Actinomycetales</taxon>
        <taxon>Actinomycetaceae</taxon>
        <taxon>Actinotignum</taxon>
    </lineage>
</organism>
<keyword evidence="1" id="KW-0175">Coiled coil</keyword>
<sequence length="1022" mass="110947">MSDKLVKTTALGLAALMLASCGQQGTEGKYLTKTPTPRPKASQKTENKANNKPSGIGKETNKIDNVDHAGNANVPAVVQNNRRGWIETNGGWYNRGKVNWGISKGNRHSGNISAIPQIDYRGIYNMAKARYDRAVANYNEAFSTANEERKAELKEELGAALNNLADAKAKLDETKEIVAKALAVFQANFGVYNTEAAKVDAAVNARQKGIDEAKAALDAKQAEVTEAYAKKAEAENKLADLQNKKGVLEADLVKAKAEVTKAEGTLKTAKDALAKAQESKAEEVAAAKERLAAAEAGLSTARENKVREDGKLADLNKQLTEAKQGLKDAQDAYDAEVAAVSKQAAELKKIVAEKQGKFDSAQTSEMKAKGVLDEATAKKTTAENELRKAQDALAEVQKQNADGKLSKALDAAKARVEAAQKAYDKAQSDQVAAQTAYDEANGKYLQMVDEAGKPMDWSKLSDDQLMDVIADLVGKMVNDHRVEAGLNPLPMSHEKNKISKQWSEVQKKYKKTSHMIQGEDGKWHTSWEYGTSDYENVTGMGAFTWVKDDVTPERTQTVDAFKDPVGYARQIVQNFRMSAGHYGALMNPETGMQSVGVIFDKTSGMVYTTWNGYYNNRKTNNTGEEKYMPKTYENEYGFNYKKIDFTGIGKHGLTHDGKYDATAFITQVSPDYSKPGVLEETIKDMDVSSGVQEGMYEGLKDTRPTKEQIATQKGIADEKQGVLEQANTSLTEATTEKNSSVTDKDVAQNTYDSYVKAEKVAQDKVIENTTAVELAREKFGEKSAEYQTAKKALDDAKAELQTAQDNLNAVPGVDQVDHSKVDAAQQGVDGKTKEVETQNTVVAETNAKLKEAENEKAGADAQMAEANRGFEKETKAVTDAESGLEKAQEVQRGIESDINSNEAAQAVESEKIITEDQKAKKAEAEVPALQEGVKKAEAVEVDTTARDAAKAESDKAEGAYNKTKQTEAAASAKVDKAQGTVNETNAQINSIDQNQDKAKSEVESAKKELIDAAKNAGVEPEL</sequence>
<keyword evidence="3" id="KW-0732">Signal</keyword>
<evidence type="ECO:0000256" key="1">
    <source>
        <dbReference type="SAM" id="Coils"/>
    </source>
</evidence>
<feature type="compositionally biased region" description="Basic and acidic residues" evidence="2">
    <location>
        <begin position="908"/>
        <end position="924"/>
    </location>
</feature>
<keyword evidence="5" id="KW-1185">Reference proteome</keyword>
<accession>A0ABU5G8W4</accession>
<evidence type="ECO:0000256" key="3">
    <source>
        <dbReference type="SAM" id="SignalP"/>
    </source>
</evidence>
<feature type="signal peptide" evidence="3">
    <location>
        <begin position="1"/>
        <end position="25"/>
    </location>
</feature>
<evidence type="ECO:0000313" key="5">
    <source>
        <dbReference type="Proteomes" id="UP001275049"/>
    </source>
</evidence>
<feature type="coiled-coil region" evidence="1">
    <location>
        <begin position="210"/>
        <end position="332"/>
    </location>
</feature>
<name>A0ABU5G8W4_9ACTO</name>
<feature type="region of interest" description="Disordered" evidence="2">
    <location>
        <begin position="876"/>
        <end position="928"/>
    </location>
</feature>
<feature type="compositionally biased region" description="Basic and acidic residues" evidence="2">
    <location>
        <begin position="876"/>
        <end position="895"/>
    </location>
</feature>
<evidence type="ECO:0008006" key="6">
    <source>
        <dbReference type="Google" id="ProtNLM"/>
    </source>
</evidence>
<evidence type="ECO:0000256" key="2">
    <source>
        <dbReference type="SAM" id="MobiDB-lite"/>
    </source>
</evidence>
<dbReference type="InterPro" id="IPR035940">
    <property type="entry name" value="CAP_sf"/>
</dbReference>
<feature type="region of interest" description="Disordered" evidence="2">
    <location>
        <begin position="26"/>
        <end position="60"/>
    </location>
</feature>
<dbReference type="EMBL" id="JAWNGA010000010">
    <property type="protein sequence ID" value="MDY5133379.1"/>
    <property type="molecule type" value="Genomic_DNA"/>
</dbReference>
<dbReference type="RefSeq" id="WP_320755357.1">
    <property type="nucleotide sequence ID" value="NZ_JAWNGA010000010.1"/>
</dbReference>
<proteinExistence type="predicted"/>
<feature type="coiled-coil region" evidence="1">
    <location>
        <begin position="835"/>
        <end position="869"/>
    </location>
</feature>
<feature type="compositionally biased region" description="Basic and acidic residues" evidence="2">
    <location>
        <begin position="994"/>
        <end position="1005"/>
    </location>
</feature>
<dbReference type="Proteomes" id="UP001275049">
    <property type="component" value="Unassembled WGS sequence"/>
</dbReference>
<feature type="compositionally biased region" description="Basic and acidic residues" evidence="2">
    <location>
        <begin position="942"/>
        <end position="957"/>
    </location>
</feature>
<protein>
    <recommendedName>
        <fullName evidence="6">SCP domain-containing protein</fullName>
    </recommendedName>
</protein>
<comment type="caution">
    <text evidence="4">The sequence shown here is derived from an EMBL/GenBank/DDBJ whole genome shotgun (WGS) entry which is preliminary data.</text>
</comment>
<feature type="coiled-coil region" evidence="1">
    <location>
        <begin position="372"/>
        <end position="429"/>
    </location>
</feature>
<reference evidence="4 5" key="1">
    <citation type="submission" date="2023-10" db="EMBL/GenBank/DDBJ databases">
        <title>Whole Genome based description of the genera Actinobaculum and Actinotignum reveals a complex phylogenetic relationship within the species included in the genus Actinotignum.</title>
        <authorList>
            <person name="Jensen C.S."/>
            <person name="Dargis R."/>
            <person name="Kemp M."/>
            <person name="Christensen J.J."/>
        </authorList>
    </citation>
    <scope>NUCLEOTIDE SEQUENCE [LARGE SCALE GENOMIC DNA]</scope>
    <source>
        <strain evidence="4 5">SLA_B974</strain>
    </source>
</reference>
<dbReference type="PANTHER" id="PTHR43941:SF1">
    <property type="entry name" value="STRUCTURAL MAINTENANCE OF CHROMOSOMES PROTEIN 2"/>
    <property type="match status" value="1"/>
</dbReference>
<gene>
    <name evidence="4" type="ORF">R6G86_06475</name>
</gene>
<feature type="compositionally biased region" description="Polar residues" evidence="2">
    <location>
        <begin position="979"/>
        <end position="993"/>
    </location>
</feature>
<feature type="coiled-coil region" evidence="1">
    <location>
        <begin position="150"/>
        <end position="184"/>
    </location>
</feature>
<dbReference type="Gene3D" id="1.10.287.1490">
    <property type="match status" value="1"/>
</dbReference>
<feature type="region of interest" description="Disordered" evidence="2">
    <location>
        <begin position="942"/>
        <end position="1005"/>
    </location>
</feature>